<accession>A0ABN7UW72</accession>
<dbReference type="Proteomes" id="UP000789901">
    <property type="component" value="Unassembled WGS sequence"/>
</dbReference>
<protein>
    <submittedName>
        <fullName evidence="1">9661_t:CDS:1</fullName>
    </submittedName>
</protein>
<evidence type="ECO:0000313" key="2">
    <source>
        <dbReference type="Proteomes" id="UP000789901"/>
    </source>
</evidence>
<organism evidence="1 2">
    <name type="scientific">Gigaspora margarita</name>
    <dbReference type="NCBI Taxonomy" id="4874"/>
    <lineage>
        <taxon>Eukaryota</taxon>
        <taxon>Fungi</taxon>
        <taxon>Fungi incertae sedis</taxon>
        <taxon>Mucoromycota</taxon>
        <taxon>Glomeromycotina</taxon>
        <taxon>Glomeromycetes</taxon>
        <taxon>Diversisporales</taxon>
        <taxon>Gigasporaceae</taxon>
        <taxon>Gigaspora</taxon>
    </lineage>
</organism>
<name>A0ABN7UW72_GIGMA</name>
<gene>
    <name evidence="1" type="ORF">GMARGA_LOCUS11424</name>
</gene>
<sequence length="199" mass="23893">MKHKNHYIENKGKESYNREKSTYIESLDKKLQIILQILDKIEANRSKVWERAHSEKKISKTGVARDGKKRSKLDKLIVELGRWVKKDKRKINSDITKENRKDFRLFRENIKKKARKNDSKPIKNHFNYTVVDKLLKNQNNTKVLVCELEQVRKKTKEFSLEKGFDSNALREKWAQVYAPLEKVQEEWFKVLDKDFLEEE</sequence>
<keyword evidence="2" id="KW-1185">Reference proteome</keyword>
<proteinExistence type="predicted"/>
<reference evidence="1 2" key="1">
    <citation type="submission" date="2021-06" db="EMBL/GenBank/DDBJ databases">
        <authorList>
            <person name="Kallberg Y."/>
            <person name="Tangrot J."/>
            <person name="Rosling A."/>
        </authorList>
    </citation>
    <scope>NUCLEOTIDE SEQUENCE [LARGE SCALE GENOMIC DNA]</scope>
    <source>
        <strain evidence="1 2">120-4 pot B 10/14</strain>
    </source>
</reference>
<dbReference type="EMBL" id="CAJVQB010006684">
    <property type="protein sequence ID" value="CAG8689589.1"/>
    <property type="molecule type" value="Genomic_DNA"/>
</dbReference>
<evidence type="ECO:0000313" key="1">
    <source>
        <dbReference type="EMBL" id="CAG8689589.1"/>
    </source>
</evidence>
<comment type="caution">
    <text evidence="1">The sequence shown here is derived from an EMBL/GenBank/DDBJ whole genome shotgun (WGS) entry which is preliminary data.</text>
</comment>